<gene>
    <name evidence="1" type="ORF">SDC9_86264</name>
</gene>
<organism evidence="1">
    <name type="scientific">bioreactor metagenome</name>
    <dbReference type="NCBI Taxonomy" id="1076179"/>
    <lineage>
        <taxon>unclassified sequences</taxon>
        <taxon>metagenomes</taxon>
        <taxon>ecological metagenomes</taxon>
    </lineage>
</organism>
<sequence>MPGGLTVHYPSGQSLDADHQIQIDSTGGIGGVSPSVRIPMTKENAIRLAAGEDVELEAAVKIIAEGKLAS</sequence>
<protein>
    <submittedName>
        <fullName evidence="1">Uncharacterized protein</fullName>
    </submittedName>
</protein>
<dbReference type="EMBL" id="VSSQ01008712">
    <property type="protein sequence ID" value="MPM39630.1"/>
    <property type="molecule type" value="Genomic_DNA"/>
</dbReference>
<reference evidence="1" key="1">
    <citation type="submission" date="2019-08" db="EMBL/GenBank/DDBJ databases">
        <authorList>
            <person name="Kucharzyk K."/>
            <person name="Murdoch R.W."/>
            <person name="Higgins S."/>
            <person name="Loffler F."/>
        </authorList>
    </citation>
    <scope>NUCLEOTIDE SEQUENCE</scope>
</reference>
<accession>A0A644ZFJ5</accession>
<proteinExistence type="predicted"/>
<evidence type="ECO:0000313" key="1">
    <source>
        <dbReference type="EMBL" id="MPM39630.1"/>
    </source>
</evidence>
<dbReference type="AlphaFoldDB" id="A0A644ZFJ5"/>
<comment type="caution">
    <text evidence="1">The sequence shown here is derived from an EMBL/GenBank/DDBJ whole genome shotgun (WGS) entry which is preliminary data.</text>
</comment>
<name>A0A644ZFJ5_9ZZZZ</name>